<evidence type="ECO:0000313" key="3">
    <source>
        <dbReference type="EMBL" id="OXA56031.1"/>
    </source>
</evidence>
<reference evidence="3 4" key="1">
    <citation type="submission" date="2015-12" db="EMBL/GenBank/DDBJ databases">
        <title>The genome of Folsomia candida.</title>
        <authorList>
            <person name="Faddeeva A."/>
            <person name="Derks M.F."/>
            <person name="Anvar Y."/>
            <person name="Smit S."/>
            <person name="Van Straalen N."/>
            <person name="Roelofs D."/>
        </authorList>
    </citation>
    <scope>NUCLEOTIDE SEQUENCE [LARGE SCALE GENOMIC DNA]</scope>
    <source>
        <strain evidence="3 4">VU population</strain>
        <tissue evidence="3">Whole body</tissue>
    </source>
</reference>
<keyword evidence="2" id="KW-0732">Signal</keyword>
<keyword evidence="3" id="KW-0396">Initiation factor</keyword>
<dbReference type="Proteomes" id="UP000198287">
    <property type="component" value="Unassembled WGS sequence"/>
</dbReference>
<accession>A0A226EH11</accession>
<organism evidence="3 4">
    <name type="scientific">Folsomia candida</name>
    <name type="common">Springtail</name>
    <dbReference type="NCBI Taxonomy" id="158441"/>
    <lineage>
        <taxon>Eukaryota</taxon>
        <taxon>Metazoa</taxon>
        <taxon>Ecdysozoa</taxon>
        <taxon>Arthropoda</taxon>
        <taxon>Hexapoda</taxon>
        <taxon>Collembola</taxon>
        <taxon>Entomobryomorpha</taxon>
        <taxon>Isotomoidea</taxon>
        <taxon>Isotomidae</taxon>
        <taxon>Proisotominae</taxon>
        <taxon>Folsomia</taxon>
    </lineage>
</organism>
<sequence length="206" mass="22154">MNTLIVLLLFRCVEIQQIGAILLINFGIVNSNIDDVGIIPSYVTFSNSTSLRRARQFNLPGGGSLNCYYCNVYIDGKYQGNGGIGYPQNSGSSPDGWYPPSGGNQLNSGYPPGGWTPSGGGNPGIASNPDNGPYYPSGGPGEPEYAPQNNGFCKTKCLPTSFCNNYKYKYKNCRETPRCPVCATTCSFSSTAQGEKCKERHTAPQQ</sequence>
<feature type="signal peptide" evidence="2">
    <location>
        <begin position="1"/>
        <end position="15"/>
    </location>
</feature>
<keyword evidence="3" id="KW-0648">Protein biosynthesis</keyword>
<feature type="chain" id="PRO_5012217723" evidence="2">
    <location>
        <begin position="16"/>
        <end position="206"/>
    </location>
</feature>
<feature type="region of interest" description="Disordered" evidence="1">
    <location>
        <begin position="108"/>
        <end position="141"/>
    </location>
</feature>
<evidence type="ECO:0000256" key="1">
    <source>
        <dbReference type="SAM" id="MobiDB-lite"/>
    </source>
</evidence>
<name>A0A226EH11_FOLCA</name>
<proteinExistence type="predicted"/>
<feature type="compositionally biased region" description="Low complexity" evidence="1">
    <location>
        <begin position="132"/>
        <end position="141"/>
    </location>
</feature>
<comment type="caution">
    <text evidence="3">The sequence shown here is derived from an EMBL/GenBank/DDBJ whole genome shotgun (WGS) entry which is preliminary data.</text>
</comment>
<dbReference type="AlphaFoldDB" id="A0A226EH11"/>
<keyword evidence="4" id="KW-1185">Reference proteome</keyword>
<evidence type="ECO:0000313" key="4">
    <source>
        <dbReference type="Proteomes" id="UP000198287"/>
    </source>
</evidence>
<dbReference type="GO" id="GO:0003743">
    <property type="term" value="F:translation initiation factor activity"/>
    <property type="evidence" value="ECO:0007669"/>
    <property type="project" value="UniProtKB-KW"/>
</dbReference>
<dbReference type="EMBL" id="LNIX01000004">
    <property type="protein sequence ID" value="OXA56031.1"/>
    <property type="molecule type" value="Genomic_DNA"/>
</dbReference>
<gene>
    <name evidence="3" type="ORF">Fcan01_08725</name>
</gene>
<evidence type="ECO:0000256" key="2">
    <source>
        <dbReference type="SAM" id="SignalP"/>
    </source>
</evidence>
<protein>
    <submittedName>
        <fullName evidence="3">Translation initiation factor IF-2</fullName>
    </submittedName>
</protein>